<keyword evidence="1" id="KW-0472">Membrane</keyword>
<gene>
    <name evidence="2" type="ORF">J4Q44_G00171090</name>
</gene>
<name>A0AAN8LHI9_9TELE</name>
<evidence type="ECO:0000313" key="2">
    <source>
        <dbReference type="EMBL" id="KAK6311445.1"/>
    </source>
</evidence>
<feature type="transmembrane region" description="Helical" evidence="1">
    <location>
        <begin position="12"/>
        <end position="31"/>
    </location>
</feature>
<dbReference type="AlphaFoldDB" id="A0AAN8LHI9"/>
<keyword evidence="3" id="KW-1185">Reference proteome</keyword>
<reference evidence="2 3" key="1">
    <citation type="submission" date="2021-04" db="EMBL/GenBank/DDBJ databases">
        <authorList>
            <person name="De Guttry C."/>
            <person name="Zahm M."/>
            <person name="Klopp C."/>
            <person name="Cabau C."/>
            <person name="Louis A."/>
            <person name="Berthelot C."/>
            <person name="Parey E."/>
            <person name="Roest Crollius H."/>
            <person name="Montfort J."/>
            <person name="Robinson-Rechavi M."/>
            <person name="Bucao C."/>
            <person name="Bouchez O."/>
            <person name="Gislard M."/>
            <person name="Lluch J."/>
            <person name="Milhes M."/>
            <person name="Lampietro C."/>
            <person name="Lopez Roques C."/>
            <person name="Donnadieu C."/>
            <person name="Braasch I."/>
            <person name="Desvignes T."/>
            <person name="Postlethwait J."/>
            <person name="Bobe J."/>
            <person name="Wedekind C."/>
            <person name="Guiguen Y."/>
        </authorList>
    </citation>
    <scope>NUCLEOTIDE SEQUENCE [LARGE SCALE GENOMIC DNA]</scope>
    <source>
        <strain evidence="2">Cs_M1</strain>
        <tissue evidence="2">Blood</tissue>
    </source>
</reference>
<keyword evidence="1" id="KW-0812">Transmembrane</keyword>
<sequence length="82" mass="9404">MVNHTATRLSHLGWLSGILGGVYIGYILMLVSDFQTYLSKRYCCVADHQHNQFDMMECFILLTYGVSNKWIHMEGCSSQNPK</sequence>
<proteinExistence type="predicted"/>
<evidence type="ECO:0000256" key="1">
    <source>
        <dbReference type="SAM" id="Phobius"/>
    </source>
</evidence>
<comment type="caution">
    <text evidence="2">The sequence shown here is derived from an EMBL/GenBank/DDBJ whole genome shotgun (WGS) entry which is preliminary data.</text>
</comment>
<dbReference type="Proteomes" id="UP001356427">
    <property type="component" value="Unassembled WGS sequence"/>
</dbReference>
<accession>A0AAN8LHI9</accession>
<keyword evidence="1" id="KW-1133">Transmembrane helix</keyword>
<organism evidence="2 3">
    <name type="scientific">Coregonus suidteri</name>
    <dbReference type="NCBI Taxonomy" id="861788"/>
    <lineage>
        <taxon>Eukaryota</taxon>
        <taxon>Metazoa</taxon>
        <taxon>Chordata</taxon>
        <taxon>Craniata</taxon>
        <taxon>Vertebrata</taxon>
        <taxon>Euteleostomi</taxon>
        <taxon>Actinopterygii</taxon>
        <taxon>Neopterygii</taxon>
        <taxon>Teleostei</taxon>
        <taxon>Protacanthopterygii</taxon>
        <taxon>Salmoniformes</taxon>
        <taxon>Salmonidae</taxon>
        <taxon>Coregoninae</taxon>
        <taxon>Coregonus</taxon>
    </lineage>
</organism>
<evidence type="ECO:0000313" key="3">
    <source>
        <dbReference type="Proteomes" id="UP001356427"/>
    </source>
</evidence>
<protein>
    <submittedName>
        <fullName evidence="2">Uncharacterized protein</fullName>
    </submittedName>
</protein>
<dbReference type="EMBL" id="JAGTTL010000015">
    <property type="protein sequence ID" value="KAK6311445.1"/>
    <property type="molecule type" value="Genomic_DNA"/>
</dbReference>